<name>A0A951QDN0_9CYAN</name>
<dbReference type="InterPro" id="IPR002477">
    <property type="entry name" value="Peptidoglycan-bd-like"/>
</dbReference>
<feature type="domain" description="Peptidoglycan binding-like" evidence="3">
    <location>
        <begin position="9"/>
        <end position="65"/>
    </location>
</feature>
<evidence type="ECO:0000313" key="4">
    <source>
        <dbReference type="EMBL" id="MBW4660887.1"/>
    </source>
</evidence>
<evidence type="ECO:0000256" key="1">
    <source>
        <dbReference type="SAM" id="Coils"/>
    </source>
</evidence>
<feature type="domain" description="Peptidoglycan binding-like" evidence="3">
    <location>
        <begin position="185"/>
        <end position="241"/>
    </location>
</feature>
<proteinExistence type="predicted"/>
<evidence type="ECO:0000256" key="2">
    <source>
        <dbReference type="SAM" id="MobiDB-lite"/>
    </source>
</evidence>
<dbReference type="Pfam" id="PF01471">
    <property type="entry name" value="PG_binding_1"/>
    <property type="match status" value="4"/>
</dbReference>
<feature type="compositionally biased region" description="Polar residues" evidence="2">
    <location>
        <begin position="66"/>
        <end position="80"/>
    </location>
</feature>
<dbReference type="Proteomes" id="UP000757435">
    <property type="component" value="Unassembled WGS sequence"/>
</dbReference>
<feature type="domain" description="Peptidoglycan binding-like" evidence="3">
    <location>
        <begin position="88"/>
        <end position="144"/>
    </location>
</feature>
<reference evidence="4" key="1">
    <citation type="submission" date="2021-05" db="EMBL/GenBank/DDBJ databases">
        <authorList>
            <person name="Pietrasiak N."/>
            <person name="Ward R."/>
            <person name="Stajich J.E."/>
            <person name="Kurbessoian T."/>
        </authorList>
    </citation>
    <scope>NUCLEOTIDE SEQUENCE</scope>
    <source>
        <strain evidence="4">UHER 2000/2452</strain>
    </source>
</reference>
<keyword evidence="1" id="KW-0175">Coiled coil</keyword>
<dbReference type="AlphaFoldDB" id="A0A951QDN0"/>
<dbReference type="InterPro" id="IPR036365">
    <property type="entry name" value="PGBD-like_sf"/>
</dbReference>
<protein>
    <submittedName>
        <fullName evidence="4">Peptidoglycan-binding protein</fullName>
    </submittedName>
</protein>
<gene>
    <name evidence="4" type="ORF">KME15_19610</name>
</gene>
<dbReference type="EMBL" id="JAHHHD010000027">
    <property type="protein sequence ID" value="MBW4660887.1"/>
    <property type="molecule type" value="Genomic_DNA"/>
</dbReference>
<dbReference type="PANTHER" id="PTHR41533:SF2">
    <property type="entry name" value="BLR7131 PROTEIN"/>
    <property type="match status" value="1"/>
</dbReference>
<sequence>MSAVQMNDSGQAVTDLQQRLTDLGYYNGEITGFYGSLTQEAVMRFQQDMGLAADGVVGSATVTALYSPSGSSAQDPSTPRSLVRRGDSGSQISELQKRLAELGYYNASISGTFDQITEDAVTRFQRDNGLPADGIVGAATETALRQPAGQSFQTTNPAPSPTVFNSPTNSASNPTVSNLLRLGSTGASVSELQTRLTTLGLYQGAITGNYDAQTQAAVVALQRSRGLVPDGIAGPQVTAALGLPSVPGGNSTSGSISGSPTQSWQEIQQARTEAQQARILAEEAKREAEQARLEAEQSRLVLTQNLQEGRYSVAELQRYLRSNGYNPGDINGSLTPETRSAITEAQQRYGLSDTDLFGNILP</sequence>
<accession>A0A951QDN0</accession>
<comment type="caution">
    <text evidence="4">The sequence shown here is derived from an EMBL/GenBank/DDBJ whole genome shotgun (WGS) entry which is preliminary data.</text>
</comment>
<organism evidence="4 5">
    <name type="scientific">Drouetiella hepatica Uher 2000/2452</name>
    <dbReference type="NCBI Taxonomy" id="904376"/>
    <lineage>
        <taxon>Bacteria</taxon>
        <taxon>Bacillati</taxon>
        <taxon>Cyanobacteriota</taxon>
        <taxon>Cyanophyceae</taxon>
        <taxon>Oculatellales</taxon>
        <taxon>Oculatellaceae</taxon>
        <taxon>Drouetiella</taxon>
    </lineage>
</organism>
<reference evidence="4" key="2">
    <citation type="journal article" date="2022" name="Microbiol. Resour. Announc.">
        <title>Metagenome Sequencing to Explore Phylogenomics of Terrestrial Cyanobacteria.</title>
        <authorList>
            <person name="Ward R.D."/>
            <person name="Stajich J.E."/>
            <person name="Johansen J.R."/>
            <person name="Huntemann M."/>
            <person name="Clum A."/>
            <person name="Foster B."/>
            <person name="Foster B."/>
            <person name="Roux S."/>
            <person name="Palaniappan K."/>
            <person name="Varghese N."/>
            <person name="Mukherjee S."/>
            <person name="Reddy T.B.K."/>
            <person name="Daum C."/>
            <person name="Copeland A."/>
            <person name="Chen I.A."/>
            <person name="Ivanova N.N."/>
            <person name="Kyrpides N.C."/>
            <person name="Shapiro N."/>
            <person name="Eloe-Fadrosh E.A."/>
            <person name="Pietrasiak N."/>
        </authorList>
    </citation>
    <scope>NUCLEOTIDE SEQUENCE</scope>
    <source>
        <strain evidence="4">UHER 2000/2452</strain>
    </source>
</reference>
<dbReference type="InterPro" id="IPR036366">
    <property type="entry name" value="PGBDSf"/>
</dbReference>
<evidence type="ECO:0000259" key="3">
    <source>
        <dbReference type="Pfam" id="PF01471"/>
    </source>
</evidence>
<feature type="domain" description="Peptidoglycan binding-like" evidence="3">
    <location>
        <begin position="312"/>
        <end position="354"/>
    </location>
</feature>
<dbReference type="SUPFAM" id="SSF47090">
    <property type="entry name" value="PGBD-like"/>
    <property type="match status" value="4"/>
</dbReference>
<evidence type="ECO:0000313" key="5">
    <source>
        <dbReference type="Proteomes" id="UP000757435"/>
    </source>
</evidence>
<dbReference type="InterPro" id="IPR052905">
    <property type="entry name" value="LD-transpeptidase_YkuD-like"/>
</dbReference>
<feature type="region of interest" description="Disordered" evidence="2">
    <location>
        <begin position="66"/>
        <end position="89"/>
    </location>
</feature>
<feature type="coiled-coil region" evidence="1">
    <location>
        <begin position="267"/>
        <end position="301"/>
    </location>
</feature>
<dbReference type="Gene3D" id="1.10.101.10">
    <property type="entry name" value="PGBD-like superfamily/PGBD"/>
    <property type="match status" value="4"/>
</dbReference>
<dbReference type="PANTHER" id="PTHR41533">
    <property type="entry name" value="L,D-TRANSPEPTIDASE HI_1667-RELATED"/>
    <property type="match status" value="1"/>
</dbReference>